<reference evidence="6 7" key="1">
    <citation type="submission" date="2022-07" db="EMBL/GenBank/DDBJ databases">
        <title>Bombella genomes.</title>
        <authorList>
            <person name="Harer L."/>
            <person name="Styblova S."/>
            <person name="Ehrmann M."/>
        </authorList>
    </citation>
    <scope>NUCLEOTIDE SEQUENCE [LARGE SCALE GENOMIC DNA]</scope>
    <source>
        <strain evidence="6 7">TMW 2.2558</strain>
    </source>
</reference>
<feature type="domain" description="HTH araC/xylS-type" evidence="5">
    <location>
        <begin position="149"/>
        <end position="231"/>
    </location>
</feature>
<dbReference type="EMBL" id="JANIDW010000005">
    <property type="protein sequence ID" value="MCX5615303.1"/>
    <property type="molecule type" value="Genomic_DNA"/>
</dbReference>
<dbReference type="Gene3D" id="2.60.120.10">
    <property type="entry name" value="Jelly Rolls"/>
    <property type="match status" value="1"/>
</dbReference>
<dbReference type="Gene3D" id="1.10.10.60">
    <property type="entry name" value="Homeodomain-like"/>
    <property type="match status" value="2"/>
</dbReference>
<dbReference type="RefSeq" id="WP_266107101.1">
    <property type="nucleotide sequence ID" value="NZ_JANIDW010000005.1"/>
</dbReference>
<dbReference type="PROSITE" id="PS01124">
    <property type="entry name" value="HTH_ARAC_FAMILY_2"/>
    <property type="match status" value="1"/>
</dbReference>
<dbReference type="SMART" id="SM00342">
    <property type="entry name" value="HTH_ARAC"/>
    <property type="match status" value="1"/>
</dbReference>
<dbReference type="InterPro" id="IPR050204">
    <property type="entry name" value="AraC_XylS_family_regulators"/>
</dbReference>
<keyword evidence="3" id="KW-0804">Transcription</keyword>
<dbReference type="InterPro" id="IPR011051">
    <property type="entry name" value="RmlC_Cupin_sf"/>
</dbReference>
<protein>
    <submittedName>
        <fullName evidence="6">AraC family transcriptional regulator</fullName>
    </submittedName>
</protein>
<dbReference type="InterPro" id="IPR018060">
    <property type="entry name" value="HTH_AraC"/>
</dbReference>
<keyword evidence="2" id="KW-0238">DNA-binding</keyword>
<evidence type="ECO:0000256" key="4">
    <source>
        <dbReference type="SAM" id="MobiDB-lite"/>
    </source>
</evidence>
<gene>
    <name evidence="6" type="ORF">NQF64_08630</name>
</gene>
<accession>A0ABT3W9I7</accession>
<evidence type="ECO:0000256" key="3">
    <source>
        <dbReference type="ARBA" id="ARBA00023163"/>
    </source>
</evidence>
<dbReference type="InterPro" id="IPR009057">
    <property type="entry name" value="Homeodomain-like_sf"/>
</dbReference>
<name>A0ABT3W9I7_9PROT</name>
<evidence type="ECO:0000313" key="7">
    <source>
        <dbReference type="Proteomes" id="UP001165648"/>
    </source>
</evidence>
<dbReference type="InterPro" id="IPR014710">
    <property type="entry name" value="RmlC-like_jellyroll"/>
</dbReference>
<comment type="caution">
    <text evidence="6">The sequence shown here is derived from an EMBL/GenBank/DDBJ whole genome shotgun (WGS) entry which is preliminary data.</text>
</comment>
<proteinExistence type="predicted"/>
<sequence length="243" mass="27078">MPVSFTPSSSSSSGPLWHYWRIHHPDIREMSMAYGAKLALPLHFHQEDQLAFLLTGCRHFLFPHRSVTLTAGQALLIPAATPHLSRDDDPARIGDTLCLNLYLTPHHYHDPADCAALLQKSVGERPTHITIIPAPALPLPMQDGTPLHSIQTLAREAGMSREAYSRRFQRQYGVTPQAFRLLCQLNEAKAQLRTGINNVQAAMNTGFADQSHMGRLFHRTFGTTPGRYRQDPTIPPLTPAPLL</sequence>
<organism evidence="6 7">
    <name type="scientific">Bombella saccharophila</name>
    <dbReference type="NCBI Taxonomy" id="2967338"/>
    <lineage>
        <taxon>Bacteria</taxon>
        <taxon>Pseudomonadati</taxon>
        <taxon>Pseudomonadota</taxon>
        <taxon>Alphaproteobacteria</taxon>
        <taxon>Acetobacterales</taxon>
        <taxon>Acetobacteraceae</taxon>
        <taxon>Bombella</taxon>
    </lineage>
</organism>
<evidence type="ECO:0000256" key="1">
    <source>
        <dbReference type="ARBA" id="ARBA00023015"/>
    </source>
</evidence>
<keyword evidence="1" id="KW-0805">Transcription regulation</keyword>
<dbReference type="SUPFAM" id="SSF51182">
    <property type="entry name" value="RmlC-like cupins"/>
    <property type="match status" value="1"/>
</dbReference>
<dbReference type="PANTHER" id="PTHR46796">
    <property type="entry name" value="HTH-TYPE TRANSCRIPTIONAL ACTIVATOR RHAS-RELATED"/>
    <property type="match status" value="1"/>
</dbReference>
<keyword evidence="7" id="KW-1185">Reference proteome</keyword>
<feature type="compositionally biased region" description="Pro residues" evidence="4">
    <location>
        <begin position="233"/>
        <end position="243"/>
    </location>
</feature>
<feature type="region of interest" description="Disordered" evidence="4">
    <location>
        <begin position="222"/>
        <end position="243"/>
    </location>
</feature>
<dbReference type="SUPFAM" id="SSF46689">
    <property type="entry name" value="Homeodomain-like"/>
    <property type="match status" value="1"/>
</dbReference>
<evidence type="ECO:0000313" key="6">
    <source>
        <dbReference type="EMBL" id="MCX5615303.1"/>
    </source>
</evidence>
<evidence type="ECO:0000259" key="5">
    <source>
        <dbReference type="PROSITE" id="PS01124"/>
    </source>
</evidence>
<evidence type="ECO:0000256" key="2">
    <source>
        <dbReference type="ARBA" id="ARBA00023125"/>
    </source>
</evidence>
<dbReference type="Pfam" id="PF12833">
    <property type="entry name" value="HTH_18"/>
    <property type="match status" value="1"/>
</dbReference>
<dbReference type="CDD" id="cd02208">
    <property type="entry name" value="cupin_RmlC-like"/>
    <property type="match status" value="1"/>
</dbReference>
<dbReference type="Proteomes" id="UP001165648">
    <property type="component" value="Unassembled WGS sequence"/>
</dbReference>